<protein>
    <submittedName>
        <fullName evidence="4">Universal stress family protein</fullName>
    </submittedName>
</protein>
<dbReference type="CDD" id="cd00293">
    <property type="entry name" value="USP-like"/>
    <property type="match status" value="1"/>
</dbReference>
<dbReference type="PRINTS" id="PR01438">
    <property type="entry name" value="UNVRSLSTRESS"/>
</dbReference>
<comment type="similarity">
    <text evidence="1">Belongs to the universal stress protein A family.</text>
</comment>
<reference evidence="5" key="1">
    <citation type="journal article" date="2014" name="Genome Announc.">
        <title>Genome Sequence of Arthrobacter siccitolerans 4J27, a Xeroprotectant-Producing Desiccation-Tolerant Microorganism.</title>
        <authorList>
            <person name="Manzanera M."/>
            <person name="Santa-Cruz-Calvo L."/>
            <person name="Vilchez J.I."/>
            <person name="Garcia-Fontana C."/>
            <person name="Silva-Castro G.A."/>
            <person name="Calvo C."/>
            <person name="Gonzalez-Lopez J."/>
        </authorList>
    </citation>
    <scope>NUCLEOTIDE SEQUENCE [LARGE SCALE GENOMIC DNA]</scope>
    <source>
        <strain evidence="5">4J27</strain>
    </source>
</reference>
<dbReference type="InterPro" id="IPR006016">
    <property type="entry name" value="UspA"/>
</dbReference>
<proteinExistence type="inferred from homology"/>
<comment type="caution">
    <text evidence="4">The sequence shown here is derived from an EMBL/GenBank/DDBJ whole genome shotgun (WGS) entry which is preliminary data.</text>
</comment>
<dbReference type="InterPro" id="IPR006015">
    <property type="entry name" value="Universal_stress_UspA"/>
</dbReference>
<dbReference type="RefSeq" id="WP_083435396.1">
    <property type="nucleotide sequence ID" value="NZ_CAQI01000042.1"/>
</dbReference>
<dbReference type="Gene3D" id="3.40.50.620">
    <property type="entry name" value="HUPs"/>
    <property type="match status" value="2"/>
</dbReference>
<evidence type="ECO:0000313" key="4">
    <source>
        <dbReference type="EMBL" id="CCQ46068.1"/>
    </source>
</evidence>
<name>A0A024H249_9MICC</name>
<accession>A0A024H249</accession>
<evidence type="ECO:0000256" key="1">
    <source>
        <dbReference type="ARBA" id="ARBA00008791"/>
    </source>
</evidence>
<keyword evidence="5" id="KW-1185">Reference proteome</keyword>
<dbReference type="PANTHER" id="PTHR46268">
    <property type="entry name" value="STRESS RESPONSE PROTEIN NHAX"/>
    <property type="match status" value="1"/>
</dbReference>
<dbReference type="InterPro" id="IPR014729">
    <property type="entry name" value="Rossmann-like_a/b/a_fold"/>
</dbReference>
<evidence type="ECO:0000313" key="5">
    <source>
        <dbReference type="Proteomes" id="UP000035722"/>
    </source>
</evidence>
<organism evidence="4 5">
    <name type="scientific">Pseudarthrobacter siccitolerans</name>
    <dbReference type="NCBI Taxonomy" id="861266"/>
    <lineage>
        <taxon>Bacteria</taxon>
        <taxon>Bacillati</taxon>
        <taxon>Actinomycetota</taxon>
        <taxon>Actinomycetes</taxon>
        <taxon>Micrococcales</taxon>
        <taxon>Micrococcaceae</taxon>
        <taxon>Pseudarthrobacter</taxon>
    </lineage>
</organism>
<gene>
    <name evidence="4" type="ORF">ARTSIC4J27_2028</name>
</gene>
<dbReference type="EMBL" id="CAQI01000042">
    <property type="protein sequence ID" value="CCQ46068.1"/>
    <property type="molecule type" value="Genomic_DNA"/>
</dbReference>
<feature type="domain" description="UspA" evidence="3">
    <location>
        <begin position="151"/>
        <end position="280"/>
    </location>
</feature>
<evidence type="ECO:0000259" key="3">
    <source>
        <dbReference type="Pfam" id="PF00582"/>
    </source>
</evidence>
<dbReference type="Pfam" id="PF00582">
    <property type="entry name" value="Usp"/>
    <property type="match status" value="2"/>
</dbReference>
<feature type="domain" description="UspA" evidence="3">
    <location>
        <begin position="5"/>
        <end position="142"/>
    </location>
</feature>
<dbReference type="SUPFAM" id="SSF52402">
    <property type="entry name" value="Adenine nucleotide alpha hydrolases-like"/>
    <property type="match status" value="2"/>
</dbReference>
<evidence type="ECO:0000256" key="2">
    <source>
        <dbReference type="SAM" id="MobiDB-lite"/>
    </source>
</evidence>
<dbReference type="STRING" id="861266.ARTSIC4J27_2028"/>
<dbReference type="Proteomes" id="UP000035722">
    <property type="component" value="Unassembled WGS sequence"/>
</dbReference>
<feature type="region of interest" description="Disordered" evidence="2">
    <location>
        <begin position="283"/>
        <end position="309"/>
    </location>
</feature>
<dbReference type="OrthoDB" id="3174546at2"/>
<dbReference type="PANTHER" id="PTHR46268:SF6">
    <property type="entry name" value="UNIVERSAL STRESS PROTEIN UP12"/>
    <property type="match status" value="1"/>
</dbReference>
<dbReference type="AlphaFoldDB" id="A0A024H249"/>
<sequence>MNDSKTVVAGYDGSVEAAQAVRWAATQACRRNARLLLVHCSLWPLVTTDLGPVPGVADSGLERSAQITLEEGLAHARHAEPDLNIQTELPYGWPTAHLVKLSAGKELLVVGSRGLGGFMGLLVGSVSLELAATAACPVAVIRSNDHPEGPVIVAVDESGSPTALEDACTMAASAQTSLTIIHVQHTPAGYRQVREPLDAHSAAQEVLQTALKTARSLAPAVSVQRKLLTDTSIPRAIIRASGSAQIIVVGTKGHGVVRGTIGSTAHAVLHHSHGPVLVSRRTTMPHSTQEQHNSDSSTAKTVTSPGDLP</sequence>